<evidence type="ECO:0000313" key="4">
    <source>
        <dbReference type="WBParaSite" id="maker-unitig_26060-snap-gene-0.2-mRNA-1"/>
    </source>
</evidence>
<dbReference type="AlphaFoldDB" id="A0A1I8F9M1"/>
<dbReference type="GO" id="GO:0005789">
    <property type="term" value="C:endoplasmic reticulum membrane"/>
    <property type="evidence" value="ECO:0007669"/>
    <property type="project" value="TreeGrafter"/>
</dbReference>
<proteinExistence type="inferred from homology"/>
<dbReference type="Proteomes" id="UP000095280">
    <property type="component" value="Unplaced"/>
</dbReference>
<sequence>MPVIFHSRSRLGTTGPIGQVLHVGEQMPSQKSVQFGLFFRHANAHCISVALSNSAGSTMSSRLQAESDVLFHERVVGPDRAQASAPSCREDSAASSCAVSYIQDSQLCSQVNCLADACGMLGFSNLQQPNQFYRLQPASFLHAGLATLLALGTPGWLERTACLYWLFGCALSGCLLSAPSPCPQLWMLDLRLLSGTSRVTSLPGRMLKPSKIHGALLLLCLLILLLLGVSPWLDLFSSVGGFVAAVCCALPACCPNLRLLYCCGDAQL</sequence>
<dbReference type="GO" id="GO:0050708">
    <property type="term" value="P:regulation of protein secretion"/>
    <property type="evidence" value="ECO:0007669"/>
    <property type="project" value="TreeGrafter"/>
</dbReference>
<dbReference type="InterPro" id="IPR051512">
    <property type="entry name" value="Inactive_Rhomboid"/>
</dbReference>
<evidence type="ECO:0000256" key="1">
    <source>
        <dbReference type="ARBA" id="ARBA00009045"/>
    </source>
</evidence>
<reference evidence="4" key="1">
    <citation type="submission" date="2016-11" db="UniProtKB">
        <authorList>
            <consortium name="WormBaseParasite"/>
        </authorList>
    </citation>
    <scope>IDENTIFICATION</scope>
</reference>
<dbReference type="WBParaSite" id="maker-unitig_26060-snap-gene-0.2-mRNA-1">
    <property type="protein sequence ID" value="maker-unitig_26060-snap-gene-0.2-mRNA-1"/>
    <property type="gene ID" value="maker-unitig_26060-snap-gene-0.2"/>
</dbReference>
<keyword evidence="2" id="KW-1133">Transmembrane helix</keyword>
<dbReference type="GO" id="GO:0042058">
    <property type="term" value="P:regulation of epidermal growth factor receptor signaling pathway"/>
    <property type="evidence" value="ECO:0007669"/>
    <property type="project" value="TreeGrafter"/>
</dbReference>
<organism evidence="3 4">
    <name type="scientific">Macrostomum lignano</name>
    <dbReference type="NCBI Taxonomy" id="282301"/>
    <lineage>
        <taxon>Eukaryota</taxon>
        <taxon>Metazoa</taxon>
        <taxon>Spiralia</taxon>
        <taxon>Lophotrochozoa</taxon>
        <taxon>Platyhelminthes</taxon>
        <taxon>Rhabditophora</taxon>
        <taxon>Macrostomorpha</taxon>
        <taxon>Macrostomida</taxon>
        <taxon>Macrostomidae</taxon>
        <taxon>Macrostomum</taxon>
    </lineage>
</organism>
<feature type="transmembrane region" description="Helical" evidence="2">
    <location>
        <begin position="239"/>
        <end position="261"/>
    </location>
</feature>
<keyword evidence="2" id="KW-0472">Membrane</keyword>
<dbReference type="PANTHER" id="PTHR45965">
    <property type="entry name" value="INACTIVE RHOMBOID PROTEIN"/>
    <property type="match status" value="1"/>
</dbReference>
<accession>A0A1I8F9M1</accession>
<comment type="similarity">
    <text evidence="1">Belongs to the peptidase S54 family.</text>
</comment>
<keyword evidence="2" id="KW-0812">Transmembrane</keyword>
<evidence type="ECO:0000313" key="3">
    <source>
        <dbReference type="Proteomes" id="UP000095280"/>
    </source>
</evidence>
<dbReference type="PANTHER" id="PTHR45965:SF3">
    <property type="entry name" value="INACTIVE RHOMBOID PROTEIN 1"/>
    <property type="match status" value="1"/>
</dbReference>
<protein>
    <submittedName>
        <fullName evidence="4">Aa_trans domain-containing protein</fullName>
    </submittedName>
</protein>
<keyword evidence="3" id="KW-1185">Reference proteome</keyword>
<evidence type="ECO:0000256" key="2">
    <source>
        <dbReference type="SAM" id="Phobius"/>
    </source>
</evidence>
<name>A0A1I8F9M1_9PLAT</name>
<feature type="transmembrane region" description="Helical" evidence="2">
    <location>
        <begin position="215"/>
        <end position="233"/>
    </location>
</feature>